<accession>A0A2T7CMR1</accession>
<organism evidence="2 3">
    <name type="scientific">Panicum hallii var. hallii</name>
    <dbReference type="NCBI Taxonomy" id="1504633"/>
    <lineage>
        <taxon>Eukaryota</taxon>
        <taxon>Viridiplantae</taxon>
        <taxon>Streptophyta</taxon>
        <taxon>Embryophyta</taxon>
        <taxon>Tracheophyta</taxon>
        <taxon>Spermatophyta</taxon>
        <taxon>Magnoliopsida</taxon>
        <taxon>Liliopsida</taxon>
        <taxon>Poales</taxon>
        <taxon>Poaceae</taxon>
        <taxon>PACMAD clade</taxon>
        <taxon>Panicoideae</taxon>
        <taxon>Panicodae</taxon>
        <taxon>Paniceae</taxon>
        <taxon>Panicinae</taxon>
        <taxon>Panicum</taxon>
        <taxon>Panicum sect. Panicum</taxon>
    </lineage>
</organism>
<evidence type="ECO:0000313" key="2">
    <source>
        <dbReference type="EMBL" id="PUZ44639.1"/>
    </source>
</evidence>
<evidence type="ECO:0000313" key="3">
    <source>
        <dbReference type="Proteomes" id="UP000244336"/>
    </source>
</evidence>
<dbReference type="Proteomes" id="UP000244336">
    <property type="component" value="Chromosome 8"/>
</dbReference>
<evidence type="ECO:0000256" key="1">
    <source>
        <dbReference type="SAM" id="MobiDB-lite"/>
    </source>
</evidence>
<protein>
    <submittedName>
        <fullName evidence="2">Uncharacterized protein</fullName>
    </submittedName>
</protein>
<dbReference type="OrthoDB" id="10594083at2759"/>
<gene>
    <name evidence="2" type="ORF">GQ55_8G122500</name>
</gene>
<feature type="compositionally biased region" description="Polar residues" evidence="1">
    <location>
        <begin position="44"/>
        <end position="65"/>
    </location>
</feature>
<proteinExistence type="predicted"/>
<keyword evidence="3" id="KW-1185">Reference proteome</keyword>
<name>A0A2T7CMR1_9POAL</name>
<dbReference type="AlphaFoldDB" id="A0A2T7CMR1"/>
<feature type="compositionally biased region" description="Basic residues" evidence="1">
    <location>
        <begin position="72"/>
        <end position="88"/>
    </location>
</feature>
<sequence>MYFPPPSQTLESTTSTKRKHIDSCSEASKSQSLDISSKKKGNHGNCNSAASKRSRSGSNQPTADQTVEGDKKRKGKRKKKAVAKKITKTKQPQLDSPAMATRSKIVNPACSAMSTRSKRRLSLRL</sequence>
<dbReference type="Gramene" id="PUZ44639">
    <property type="protein sequence ID" value="PUZ44639"/>
    <property type="gene ID" value="GQ55_8G122500"/>
</dbReference>
<feature type="compositionally biased region" description="Polar residues" evidence="1">
    <location>
        <begin position="25"/>
        <end position="35"/>
    </location>
</feature>
<feature type="region of interest" description="Disordered" evidence="1">
    <location>
        <begin position="1"/>
        <end position="105"/>
    </location>
</feature>
<dbReference type="EMBL" id="CM009756">
    <property type="protein sequence ID" value="PUZ44639.1"/>
    <property type="molecule type" value="Genomic_DNA"/>
</dbReference>
<reference evidence="2 3" key="1">
    <citation type="submission" date="2018-04" db="EMBL/GenBank/DDBJ databases">
        <title>WGS assembly of Panicum hallii var. hallii HAL2.</title>
        <authorList>
            <person name="Lovell J."/>
            <person name="Jenkins J."/>
            <person name="Lowry D."/>
            <person name="Mamidi S."/>
            <person name="Sreedasyam A."/>
            <person name="Weng X."/>
            <person name="Barry K."/>
            <person name="Bonette J."/>
            <person name="Campitelli B."/>
            <person name="Daum C."/>
            <person name="Gordon S."/>
            <person name="Gould B."/>
            <person name="Lipzen A."/>
            <person name="MacQueen A."/>
            <person name="Palacio-Mejia J."/>
            <person name="Plott C."/>
            <person name="Shakirov E."/>
            <person name="Shu S."/>
            <person name="Yoshinaga Y."/>
            <person name="Zane M."/>
            <person name="Rokhsar D."/>
            <person name="Grimwood J."/>
            <person name="Schmutz J."/>
            <person name="Juenger T."/>
        </authorList>
    </citation>
    <scope>NUCLEOTIDE SEQUENCE [LARGE SCALE GENOMIC DNA]</scope>
    <source>
        <strain evidence="3">cv. HAL2</strain>
    </source>
</reference>